<name>A0A2R4WZN6_9EURY</name>
<dbReference type="InterPro" id="IPR019587">
    <property type="entry name" value="Polyketide_cyclase/dehydratase"/>
</dbReference>
<evidence type="ECO:0000313" key="1">
    <source>
        <dbReference type="EMBL" id="AWB26994.1"/>
    </source>
</evidence>
<dbReference type="Proteomes" id="UP000244727">
    <property type="component" value="Chromosome"/>
</dbReference>
<sequence>MEHWATGRHRRGPHRFQPAHRRSNVPVIEARTVVRAPPDAVFDLLVDFPGYAGYSEYLQSVDRRGSGGAGTRYRLEFGWWRFSYAVRSEVLAVERPHRIDWQIVDGLDAQGFWRVEDASDAREKPASRIVFRVSYAPGTADLGRLDLPRVVSLETVVDRLRPVIEAEVERVVERVVADLEGTRRSVSVTVETDPDG</sequence>
<accession>A0A2R4WZN6</accession>
<organism evidence="1 2">
    <name type="scientific">Halococcoides cellulosivorans</name>
    <dbReference type="NCBI Taxonomy" id="1679096"/>
    <lineage>
        <taxon>Archaea</taxon>
        <taxon>Methanobacteriati</taxon>
        <taxon>Methanobacteriota</taxon>
        <taxon>Stenosarchaea group</taxon>
        <taxon>Halobacteria</taxon>
        <taxon>Halobacteriales</taxon>
        <taxon>Haloarculaceae</taxon>
        <taxon>Halococcoides</taxon>
    </lineage>
</organism>
<proteinExistence type="predicted"/>
<dbReference type="KEGG" id="harc:HARCEL1_04345"/>
<dbReference type="AlphaFoldDB" id="A0A2R4WZN6"/>
<dbReference type="SUPFAM" id="SSF55961">
    <property type="entry name" value="Bet v1-like"/>
    <property type="match status" value="1"/>
</dbReference>
<dbReference type="CDD" id="cd07812">
    <property type="entry name" value="SRPBCC"/>
    <property type="match status" value="1"/>
</dbReference>
<keyword evidence="2" id="KW-1185">Reference proteome</keyword>
<gene>
    <name evidence="1" type="ORF">HARCEL1_04345</name>
</gene>
<dbReference type="Pfam" id="PF10604">
    <property type="entry name" value="Polyketide_cyc2"/>
    <property type="match status" value="1"/>
</dbReference>
<dbReference type="Gene3D" id="3.30.530.20">
    <property type="match status" value="1"/>
</dbReference>
<dbReference type="EMBL" id="CP028858">
    <property type="protein sequence ID" value="AWB26994.1"/>
    <property type="molecule type" value="Genomic_DNA"/>
</dbReference>
<protein>
    <submittedName>
        <fullName evidence="1">Polyketide cyclase</fullName>
    </submittedName>
</protein>
<reference evidence="1 2" key="1">
    <citation type="submission" date="2018-04" db="EMBL/GenBank/DDBJ databases">
        <title>Halococcoides cellulosivorans gen. nov., sp. nov., an extremely halophilic cellulose-utilizing haloarchaeon from hypersaline lakes.</title>
        <authorList>
            <person name="Sorokin D.Y."/>
            <person name="Toshchakov S.V."/>
            <person name="Samarov N.I."/>
            <person name="Korzhenkov A."/>
            <person name="Kublanov I.V."/>
        </authorList>
    </citation>
    <scope>NUCLEOTIDE SEQUENCE [LARGE SCALE GENOMIC DNA]</scope>
    <source>
        <strain evidence="1 2">HArcel1</strain>
    </source>
</reference>
<evidence type="ECO:0000313" key="2">
    <source>
        <dbReference type="Proteomes" id="UP000244727"/>
    </source>
</evidence>
<dbReference type="InterPro" id="IPR023393">
    <property type="entry name" value="START-like_dom_sf"/>
</dbReference>